<dbReference type="FunFam" id="1.10.20.10:FF:000019">
    <property type="entry name" value="Negative cofactor 2 beta"/>
    <property type="match status" value="1"/>
</dbReference>
<comment type="subcellular location">
    <subcellularLocation>
        <location evidence="1">Nucleus</location>
    </subcellularLocation>
</comment>
<dbReference type="GO" id="GO:0051123">
    <property type="term" value="P:RNA polymerase II preinitiation complex assembly"/>
    <property type="evidence" value="ECO:0007669"/>
    <property type="project" value="TreeGrafter"/>
</dbReference>
<dbReference type="STRING" id="106004.A0A1Y2FYX5"/>
<accession>A0A1Y2FYX5</accession>
<dbReference type="PANTHER" id="PTHR46138">
    <property type="entry name" value="PROTEIN DR1"/>
    <property type="match status" value="1"/>
</dbReference>
<evidence type="ECO:0000259" key="4">
    <source>
        <dbReference type="Pfam" id="PF00808"/>
    </source>
</evidence>
<sequence length="149" mass="15991">MDSDDDARIGGAGGADTDDVNLPKATVAKIVSELLPPEFSCAKDAKDLMTECCKEFVLTIASEANEICDKDSKKTMVPEHILAALKSLGFEDYVEEVESILSEHKELAKGERQKKATKKTGSGLSPEELLKIQEEMFAASKAKLEAGGA</sequence>
<organism evidence="5 6">
    <name type="scientific">Leucosporidium creatinivorum</name>
    <dbReference type="NCBI Taxonomy" id="106004"/>
    <lineage>
        <taxon>Eukaryota</taxon>
        <taxon>Fungi</taxon>
        <taxon>Dikarya</taxon>
        <taxon>Basidiomycota</taxon>
        <taxon>Pucciniomycotina</taxon>
        <taxon>Microbotryomycetes</taxon>
        <taxon>Leucosporidiales</taxon>
        <taxon>Leucosporidium</taxon>
    </lineage>
</organism>
<dbReference type="GO" id="GO:0000122">
    <property type="term" value="P:negative regulation of transcription by RNA polymerase II"/>
    <property type="evidence" value="ECO:0007669"/>
    <property type="project" value="InterPro"/>
</dbReference>
<dbReference type="GO" id="GO:0016251">
    <property type="term" value="F:RNA polymerase II general transcription initiation factor activity"/>
    <property type="evidence" value="ECO:0007669"/>
    <property type="project" value="TreeGrafter"/>
</dbReference>
<dbReference type="InterPro" id="IPR042225">
    <property type="entry name" value="Ncb2"/>
</dbReference>
<dbReference type="CDD" id="cd22905">
    <property type="entry name" value="HFD_Dr1"/>
    <property type="match status" value="1"/>
</dbReference>
<gene>
    <name evidence="5" type="ORF">BCR35DRAFT_287973</name>
</gene>
<evidence type="ECO:0000313" key="6">
    <source>
        <dbReference type="Proteomes" id="UP000193467"/>
    </source>
</evidence>
<dbReference type="GO" id="GO:0017054">
    <property type="term" value="C:negative cofactor 2 complex"/>
    <property type="evidence" value="ECO:0007669"/>
    <property type="project" value="InterPro"/>
</dbReference>
<dbReference type="OrthoDB" id="601405at2759"/>
<evidence type="ECO:0000256" key="1">
    <source>
        <dbReference type="ARBA" id="ARBA00004123"/>
    </source>
</evidence>
<dbReference type="EMBL" id="MCGR01000006">
    <property type="protein sequence ID" value="ORY89297.1"/>
    <property type="molecule type" value="Genomic_DNA"/>
</dbReference>
<dbReference type="Gene3D" id="1.10.20.10">
    <property type="entry name" value="Histone, subunit A"/>
    <property type="match status" value="1"/>
</dbReference>
<dbReference type="InterPro" id="IPR003958">
    <property type="entry name" value="CBFA_NFYB_domain"/>
</dbReference>
<proteinExistence type="predicted"/>
<dbReference type="InterPro" id="IPR009072">
    <property type="entry name" value="Histone-fold"/>
</dbReference>
<feature type="region of interest" description="Disordered" evidence="3">
    <location>
        <begin position="106"/>
        <end position="125"/>
    </location>
</feature>
<dbReference type="GO" id="GO:0017025">
    <property type="term" value="F:TBP-class protein binding"/>
    <property type="evidence" value="ECO:0007669"/>
    <property type="project" value="TreeGrafter"/>
</dbReference>
<dbReference type="Proteomes" id="UP000193467">
    <property type="component" value="Unassembled WGS sequence"/>
</dbReference>
<protein>
    <submittedName>
        <fullName evidence="5">Histone-fold-containing protein</fullName>
    </submittedName>
</protein>
<dbReference type="Pfam" id="PF00808">
    <property type="entry name" value="CBFD_NFYB_HMF"/>
    <property type="match status" value="1"/>
</dbReference>
<comment type="caution">
    <text evidence="5">The sequence shown here is derived from an EMBL/GenBank/DDBJ whole genome shotgun (WGS) entry which is preliminary data.</text>
</comment>
<reference evidence="5 6" key="1">
    <citation type="submission" date="2016-07" db="EMBL/GenBank/DDBJ databases">
        <title>Pervasive Adenine N6-methylation of Active Genes in Fungi.</title>
        <authorList>
            <consortium name="DOE Joint Genome Institute"/>
            <person name="Mondo S.J."/>
            <person name="Dannebaum R.O."/>
            <person name="Kuo R.C."/>
            <person name="Labutti K."/>
            <person name="Haridas S."/>
            <person name="Kuo A."/>
            <person name="Salamov A."/>
            <person name="Ahrendt S.R."/>
            <person name="Lipzen A."/>
            <person name="Sullivan W."/>
            <person name="Andreopoulos W.B."/>
            <person name="Clum A."/>
            <person name="Lindquist E."/>
            <person name="Daum C."/>
            <person name="Ramamoorthy G.K."/>
            <person name="Gryganskyi A."/>
            <person name="Culley D."/>
            <person name="Magnuson J.K."/>
            <person name="James T.Y."/>
            <person name="O'Malley M.A."/>
            <person name="Stajich J.E."/>
            <person name="Spatafora J.W."/>
            <person name="Visel A."/>
            <person name="Grigoriev I.V."/>
        </authorList>
    </citation>
    <scope>NUCLEOTIDE SEQUENCE [LARGE SCALE GENOMIC DNA]</scope>
    <source>
        <strain evidence="5 6">62-1032</strain>
    </source>
</reference>
<dbReference type="InParanoid" id="A0A1Y2FYX5"/>
<feature type="domain" description="Transcription factor CBF/NF-Y/archaeal histone" evidence="4">
    <location>
        <begin position="21"/>
        <end position="85"/>
    </location>
</feature>
<name>A0A1Y2FYX5_9BASI</name>
<dbReference type="SUPFAM" id="SSF47113">
    <property type="entry name" value="Histone-fold"/>
    <property type="match status" value="1"/>
</dbReference>
<keyword evidence="6" id="KW-1185">Reference proteome</keyword>
<dbReference type="FunCoup" id="A0A1Y2FYX5">
    <property type="interactions" value="425"/>
</dbReference>
<evidence type="ECO:0000256" key="2">
    <source>
        <dbReference type="ARBA" id="ARBA00023242"/>
    </source>
</evidence>
<dbReference type="PANTHER" id="PTHR46138:SF1">
    <property type="entry name" value="PROTEIN DR1"/>
    <property type="match status" value="1"/>
</dbReference>
<dbReference type="GO" id="GO:0046982">
    <property type="term" value="F:protein heterodimerization activity"/>
    <property type="evidence" value="ECO:0007669"/>
    <property type="project" value="InterPro"/>
</dbReference>
<keyword evidence="2" id="KW-0539">Nucleus</keyword>
<evidence type="ECO:0000313" key="5">
    <source>
        <dbReference type="EMBL" id="ORY89297.1"/>
    </source>
</evidence>
<evidence type="ECO:0000256" key="3">
    <source>
        <dbReference type="SAM" id="MobiDB-lite"/>
    </source>
</evidence>
<dbReference type="AlphaFoldDB" id="A0A1Y2FYX5"/>